<evidence type="ECO:0000256" key="1">
    <source>
        <dbReference type="SAM" id="Phobius"/>
    </source>
</evidence>
<dbReference type="EMBL" id="NPOA01000004">
    <property type="protein sequence ID" value="PAV30152.1"/>
    <property type="molecule type" value="Genomic_DNA"/>
</dbReference>
<sequence>MDQKERQLEEISEKVNNYKPTKNPPIFEVFITLISLVLAIMLFLFPEMLSDGVHGMSSLYGLLLLIMPQPCWAFTFFGAGILKGIGMLIDNKYLRISGLIVSVLAYTVFAITYSITFPTIGSVIFTGMAVFSLISIAEVKRTGIK</sequence>
<name>A0A2A2IF29_9BACI</name>
<dbReference type="RefSeq" id="WP_095654754.1">
    <property type="nucleotide sequence ID" value="NZ_NPOA01000004.1"/>
</dbReference>
<keyword evidence="3" id="KW-1185">Reference proteome</keyword>
<feature type="transmembrane region" description="Helical" evidence="1">
    <location>
        <begin position="58"/>
        <end position="81"/>
    </location>
</feature>
<feature type="transmembrane region" description="Helical" evidence="1">
    <location>
        <begin position="93"/>
        <end position="113"/>
    </location>
</feature>
<keyword evidence="1" id="KW-0812">Transmembrane</keyword>
<gene>
    <name evidence="2" type="ORF">CIL05_06710</name>
</gene>
<organism evidence="2 3">
    <name type="scientific">Virgibacillus profundi</name>
    <dbReference type="NCBI Taxonomy" id="2024555"/>
    <lineage>
        <taxon>Bacteria</taxon>
        <taxon>Bacillati</taxon>
        <taxon>Bacillota</taxon>
        <taxon>Bacilli</taxon>
        <taxon>Bacillales</taxon>
        <taxon>Bacillaceae</taxon>
        <taxon>Virgibacillus</taxon>
    </lineage>
</organism>
<keyword evidence="1" id="KW-1133">Transmembrane helix</keyword>
<evidence type="ECO:0000313" key="3">
    <source>
        <dbReference type="Proteomes" id="UP000218887"/>
    </source>
</evidence>
<feature type="transmembrane region" description="Helical" evidence="1">
    <location>
        <begin position="26"/>
        <end position="46"/>
    </location>
</feature>
<comment type="caution">
    <text evidence="2">The sequence shown here is derived from an EMBL/GenBank/DDBJ whole genome shotgun (WGS) entry which is preliminary data.</text>
</comment>
<protein>
    <submittedName>
        <fullName evidence="2">Uncharacterized protein</fullName>
    </submittedName>
</protein>
<proteinExistence type="predicted"/>
<accession>A0A2A2IF29</accession>
<dbReference type="Proteomes" id="UP000218887">
    <property type="component" value="Unassembled WGS sequence"/>
</dbReference>
<reference evidence="2 3" key="1">
    <citation type="submission" date="2017-08" db="EMBL/GenBank/DDBJ databases">
        <title>Virgibacillus indicus sp. nov. and Virgibacillus profoundi sp. nov, two moderately halophilic bacteria isolated from marine sediment by using the Microfluidic Streak Plate.</title>
        <authorList>
            <person name="Xu B."/>
            <person name="Hu B."/>
            <person name="Wang J."/>
            <person name="Zhu Y."/>
            <person name="Huang L."/>
            <person name="Du W."/>
            <person name="Huang Y."/>
        </authorList>
    </citation>
    <scope>NUCLEOTIDE SEQUENCE [LARGE SCALE GENOMIC DNA]</scope>
    <source>
        <strain evidence="2 3">IO3-P3-H5</strain>
    </source>
</reference>
<evidence type="ECO:0000313" key="2">
    <source>
        <dbReference type="EMBL" id="PAV30152.1"/>
    </source>
</evidence>
<keyword evidence="1" id="KW-0472">Membrane</keyword>
<dbReference type="AlphaFoldDB" id="A0A2A2IF29"/>
<feature type="transmembrane region" description="Helical" evidence="1">
    <location>
        <begin position="119"/>
        <end position="139"/>
    </location>
</feature>